<name>A0A9W5VQ24_BACCE</name>
<organism evidence="2 3">
    <name type="scientific">Bacillus cereus VD184</name>
    <dbReference type="NCBI Taxonomy" id="1053242"/>
    <lineage>
        <taxon>Bacteria</taxon>
        <taxon>Bacillati</taxon>
        <taxon>Bacillota</taxon>
        <taxon>Bacilli</taxon>
        <taxon>Bacillales</taxon>
        <taxon>Bacillaceae</taxon>
        <taxon>Bacillus</taxon>
        <taxon>Bacillus cereus group</taxon>
    </lineage>
</organism>
<reference evidence="2 3" key="1">
    <citation type="submission" date="2012-12" db="EMBL/GenBank/DDBJ databases">
        <title>The Genome Sequence of Bacillus cereus VD184.</title>
        <authorList>
            <consortium name="The Broad Institute Genome Sequencing Platform"/>
            <consortium name="The Broad Institute Genome Sequencing Center for Infectious Disease"/>
            <person name="Feldgarden M."/>
            <person name="Van der Auwera G.A."/>
            <person name="Mahillon J."/>
            <person name="Duprez V."/>
            <person name="Timmery S."/>
            <person name="Mattelet C."/>
            <person name="Dierick K."/>
            <person name="Sun M."/>
            <person name="Yu Z."/>
            <person name="Zhu L."/>
            <person name="Hu X."/>
            <person name="Shank E.B."/>
            <person name="Swiecicka I."/>
            <person name="Hansen B.M."/>
            <person name="Andrup L."/>
            <person name="Walker B."/>
            <person name="Young S.K."/>
            <person name="Zeng Q."/>
            <person name="Gargeya S."/>
            <person name="Fitzgerald M."/>
            <person name="Haas B."/>
            <person name="Abouelleil A."/>
            <person name="Alvarado L."/>
            <person name="Arachchi H.M."/>
            <person name="Berlin A.M."/>
            <person name="Chapman S.B."/>
            <person name="Dewar J."/>
            <person name="Goldberg J."/>
            <person name="Griggs A."/>
            <person name="Gujja S."/>
            <person name="Hansen M."/>
            <person name="Howarth C."/>
            <person name="Imamovic A."/>
            <person name="Larimer J."/>
            <person name="McCowan C."/>
            <person name="Murphy C."/>
            <person name="Neiman D."/>
            <person name="Pearson M."/>
            <person name="Priest M."/>
            <person name="Roberts A."/>
            <person name="Saif S."/>
            <person name="Shea T."/>
            <person name="Sisk P."/>
            <person name="Sykes S."/>
            <person name="Wortman J."/>
            <person name="Nusbaum C."/>
            <person name="Birren B."/>
        </authorList>
    </citation>
    <scope>NUCLEOTIDE SEQUENCE [LARGE SCALE GENOMIC DNA]</scope>
    <source>
        <strain evidence="2 3">VD184</strain>
    </source>
</reference>
<evidence type="ECO:0000256" key="1">
    <source>
        <dbReference type="SAM" id="Phobius"/>
    </source>
</evidence>
<sequence length="292" mass="33986">MLLEQIRLRGIIKIMLGDTASVLTIIGFTIDMVLLIFSLRKSSENQNIYIGSYNDNRMSVKQYFTNQAEVIKRDQKNNFWIVLLIISTCLALSLPLFSKLKMNLLIIFFICMLIHYVHVYRYLVVNREFVRKPLLVCTHLILVIYLIFIPIIVGSFPEIKASINFDGEFKDMLKPFFDTNSEEMGNEIFEAFSYNIKLVISSFFTYILFLIKEGHLTNVFALFLLLFMLMSLLFRNSILNYILYTRILVLLVALLMVLGSVWILIHTKVVVPVQTLGFVFILLLLAHDDKRK</sequence>
<feature type="transmembrane region" description="Helical" evidence="1">
    <location>
        <begin position="269"/>
        <end position="286"/>
    </location>
</feature>
<comment type="caution">
    <text evidence="2">The sequence shown here is derived from an EMBL/GenBank/DDBJ whole genome shotgun (WGS) entry which is preliminary data.</text>
</comment>
<protein>
    <submittedName>
        <fullName evidence="2">Uncharacterized protein</fullName>
    </submittedName>
</protein>
<accession>A0A9W5VQ24</accession>
<feature type="transmembrane region" description="Helical" evidence="1">
    <location>
        <begin position="104"/>
        <end position="121"/>
    </location>
</feature>
<feature type="transmembrane region" description="Helical" evidence="1">
    <location>
        <begin position="133"/>
        <end position="153"/>
    </location>
</feature>
<dbReference type="Proteomes" id="UP000014028">
    <property type="component" value="Unassembled WGS sequence"/>
</dbReference>
<keyword evidence="1" id="KW-0472">Membrane</keyword>
<keyword evidence="1" id="KW-0812">Transmembrane</keyword>
<gene>
    <name evidence="2" type="ORF">IKC_03842</name>
</gene>
<feature type="transmembrane region" description="Helical" evidence="1">
    <location>
        <begin position="20"/>
        <end position="39"/>
    </location>
</feature>
<evidence type="ECO:0000313" key="2">
    <source>
        <dbReference type="EMBL" id="EOQ03713.1"/>
    </source>
</evidence>
<dbReference type="AlphaFoldDB" id="A0A9W5VQ24"/>
<proteinExistence type="predicted"/>
<evidence type="ECO:0000313" key="3">
    <source>
        <dbReference type="Proteomes" id="UP000014028"/>
    </source>
</evidence>
<dbReference type="EMBL" id="AHFK01000091">
    <property type="protein sequence ID" value="EOQ03713.1"/>
    <property type="molecule type" value="Genomic_DNA"/>
</dbReference>
<feature type="transmembrane region" description="Helical" evidence="1">
    <location>
        <begin position="79"/>
        <end position="97"/>
    </location>
</feature>
<keyword evidence="1" id="KW-1133">Transmembrane helix</keyword>
<feature type="transmembrane region" description="Helical" evidence="1">
    <location>
        <begin position="241"/>
        <end position="263"/>
    </location>
</feature>
<feature type="transmembrane region" description="Helical" evidence="1">
    <location>
        <begin position="217"/>
        <end position="234"/>
    </location>
</feature>